<comment type="similarity">
    <text evidence="1">Belongs to the BlaI transcriptional regulatory family.</text>
</comment>
<keyword evidence="3" id="KW-0238">DNA-binding</keyword>
<sequence>MEDYKLGVMETKFAELMWDNEPISSGDLVKLCEKELAWKKSTTYTMLRRLIDRSIFQNKDGMVTSLISRQEFSSLQSEKFVEETFGGSLPQFLAAFTMRKKLSDNEINELQKLIDEKRGEF</sequence>
<dbReference type="Proteomes" id="UP000430508">
    <property type="component" value="Chromosome"/>
</dbReference>
<name>A0A857DJH0_9FIRM</name>
<keyword evidence="4" id="KW-0804">Transcription</keyword>
<keyword evidence="2" id="KW-0805">Transcription regulation</keyword>
<proteinExistence type="inferred from homology"/>
<dbReference type="RefSeq" id="WP_158208508.1">
    <property type="nucleotide sequence ID" value="NZ_CP046996.1"/>
</dbReference>
<dbReference type="InterPro" id="IPR036390">
    <property type="entry name" value="WH_DNA-bd_sf"/>
</dbReference>
<dbReference type="EMBL" id="CP046996">
    <property type="protein sequence ID" value="QHA01444.1"/>
    <property type="molecule type" value="Genomic_DNA"/>
</dbReference>
<accession>A0A857DJH0</accession>
<dbReference type="SUPFAM" id="SSF46785">
    <property type="entry name" value="Winged helix' DNA-binding domain"/>
    <property type="match status" value="1"/>
</dbReference>
<dbReference type="InterPro" id="IPR005650">
    <property type="entry name" value="BlaI_family"/>
</dbReference>
<organism evidence="5 6">
    <name type="scientific">Dehalobacter restrictus</name>
    <dbReference type="NCBI Taxonomy" id="55583"/>
    <lineage>
        <taxon>Bacteria</taxon>
        <taxon>Bacillati</taxon>
        <taxon>Bacillota</taxon>
        <taxon>Clostridia</taxon>
        <taxon>Eubacteriales</taxon>
        <taxon>Desulfitobacteriaceae</taxon>
        <taxon>Dehalobacter</taxon>
    </lineage>
</organism>
<dbReference type="GO" id="GO:0003677">
    <property type="term" value="F:DNA binding"/>
    <property type="evidence" value="ECO:0007669"/>
    <property type="project" value="UniProtKB-KW"/>
</dbReference>
<evidence type="ECO:0000256" key="3">
    <source>
        <dbReference type="ARBA" id="ARBA00023125"/>
    </source>
</evidence>
<dbReference type="PIRSF" id="PIRSF019455">
    <property type="entry name" value="CopR_AtkY"/>
    <property type="match status" value="1"/>
</dbReference>
<dbReference type="Pfam" id="PF03965">
    <property type="entry name" value="Penicillinase_R"/>
    <property type="match status" value="1"/>
</dbReference>
<evidence type="ECO:0000313" key="6">
    <source>
        <dbReference type="Proteomes" id="UP000430508"/>
    </source>
</evidence>
<dbReference type="InterPro" id="IPR036388">
    <property type="entry name" value="WH-like_DNA-bd_sf"/>
</dbReference>
<gene>
    <name evidence="5" type="ORF">GQ588_12740</name>
</gene>
<dbReference type="Gene3D" id="1.10.10.10">
    <property type="entry name" value="Winged helix-like DNA-binding domain superfamily/Winged helix DNA-binding domain"/>
    <property type="match status" value="1"/>
</dbReference>
<reference evidence="5 6" key="1">
    <citation type="submission" date="2019-12" db="EMBL/GenBank/DDBJ databases">
        <title>Sequence classification of anaerobic respiratory reductive dehalogenases: First we see many, then we see few.</title>
        <authorList>
            <person name="Molenda O."/>
            <person name="Puentes Jacome L.A."/>
            <person name="Cao X."/>
            <person name="Nesbo C.L."/>
            <person name="Tang S."/>
            <person name="Morson N."/>
            <person name="Patron J."/>
            <person name="Lomheim L."/>
            <person name="Wishart D.S."/>
            <person name="Edwards E.A."/>
        </authorList>
    </citation>
    <scope>NUCLEOTIDE SEQUENCE [LARGE SCALE GENOMIC DNA]</scope>
    <source>
        <strain evidence="5 6">12DCA</strain>
    </source>
</reference>
<protein>
    <submittedName>
        <fullName evidence="5">BlaI/MecI/CopY family transcriptional regulator</fullName>
    </submittedName>
</protein>
<evidence type="ECO:0000256" key="4">
    <source>
        <dbReference type="ARBA" id="ARBA00023163"/>
    </source>
</evidence>
<evidence type="ECO:0000256" key="1">
    <source>
        <dbReference type="ARBA" id="ARBA00011046"/>
    </source>
</evidence>
<evidence type="ECO:0000256" key="2">
    <source>
        <dbReference type="ARBA" id="ARBA00023015"/>
    </source>
</evidence>
<dbReference type="GO" id="GO:0045892">
    <property type="term" value="P:negative regulation of DNA-templated transcription"/>
    <property type="evidence" value="ECO:0007669"/>
    <property type="project" value="InterPro"/>
</dbReference>
<evidence type="ECO:0000313" key="5">
    <source>
        <dbReference type="EMBL" id="QHA01444.1"/>
    </source>
</evidence>
<dbReference type="Gene3D" id="1.10.4040.10">
    <property type="entry name" value="Penicillinase repressor domain"/>
    <property type="match status" value="1"/>
</dbReference>
<dbReference type="AlphaFoldDB" id="A0A857DJH0"/>